<dbReference type="InterPro" id="IPR023459">
    <property type="entry name" value="Tscrpt_elong_fac_GreA/B_fam"/>
</dbReference>
<dbReference type="HAMAP" id="MF_00930">
    <property type="entry name" value="GreB"/>
    <property type="match status" value="1"/>
</dbReference>
<keyword evidence="1 4" id="KW-0805">Transcription regulation</keyword>
<dbReference type="InterPro" id="IPR018151">
    <property type="entry name" value="TF_GreA/GreB_CS"/>
</dbReference>
<dbReference type="PIRSF" id="PIRSF006092">
    <property type="entry name" value="GreA_GreB"/>
    <property type="match status" value="1"/>
</dbReference>
<evidence type="ECO:0000313" key="9">
    <source>
        <dbReference type="Proteomes" id="UP000253934"/>
    </source>
</evidence>
<organism evidence="8 9">
    <name type="scientific">Spirobacillus cienkowskii</name>
    <dbReference type="NCBI Taxonomy" id="495820"/>
    <lineage>
        <taxon>Bacteria</taxon>
        <taxon>Pseudomonadati</taxon>
        <taxon>Bdellovibrionota</taxon>
        <taxon>Oligoflexia</taxon>
        <taxon>Silvanigrellales</taxon>
        <taxon>Spirobacillus</taxon>
    </lineage>
</organism>
<keyword evidence="3 4" id="KW-0804">Transcription</keyword>
<dbReference type="GO" id="GO:0003746">
    <property type="term" value="F:translation elongation factor activity"/>
    <property type="evidence" value="ECO:0007669"/>
    <property type="project" value="UniProtKB-KW"/>
</dbReference>
<dbReference type="InterPro" id="IPR006358">
    <property type="entry name" value="Tscrpt_elong_fac_GreB"/>
</dbReference>
<dbReference type="PANTHER" id="PTHR30437:SF6">
    <property type="entry name" value="TRANSCRIPTION ELONGATION FACTOR GREB"/>
    <property type="match status" value="1"/>
</dbReference>
<dbReference type="Pfam" id="PF01272">
    <property type="entry name" value="GreA_GreB"/>
    <property type="match status" value="1"/>
</dbReference>
<dbReference type="EMBL" id="QOVW01000096">
    <property type="protein sequence ID" value="RDB35216.1"/>
    <property type="molecule type" value="Genomic_DNA"/>
</dbReference>
<keyword evidence="2 4" id="KW-0238">DNA-binding</keyword>
<evidence type="ECO:0000259" key="6">
    <source>
        <dbReference type="Pfam" id="PF01272"/>
    </source>
</evidence>
<comment type="similarity">
    <text evidence="4">Belongs to the GreA/GreB family. GreB subfamily.</text>
</comment>
<comment type="function">
    <text evidence="4">Necessary for efficient RNA polymerase transcription elongation past template-encoded arresting sites. The arresting sites in DNA have the property of trapping a certain fraction of elongating RNA polymerases that pass through, resulting in locked ternary complexes. Cleavage of the nascent transcript by cleavage factors such as GreA or GreB allows the resumption of elongation from the new 3'terminus. GreB releases sequences of up to 9 nucleotides in length.</text>
</comment>
<dbReference type="FunFam" id="1.10.287.180:FF:000001">
    <property type="entry name" value="Transcription elongation factor GreA"/>
    <property type="match status" value="1"/>
</dbReference>
<keyword evidence="8" id="KW-0648">Protein biosynthesis</keyword>
<reference evidence="8" key="1">
    <citation type="submission" date="2018-04" db="EMBL/GenBank/DDBJ databases">
        <title>Draft genome sequence of the Candidatus Spirobacillus cienkowskii, a pathogen of freshwater Daphnia species, reconstructed from hemolymph metagenomic reads.</title>
        <authorList>
            <person name="Bresciani L."/>
            <person name="Lemos L.N."/>
            <person name="Wale N."/>
            <person name="Lin J.Y."/>
            <person name="Fernandes G.R."/>
            <person name="Duffy M.A."/>
            <person name="Rodrigues J.M."/>
        </authorList>
    </citation>
    <scope>NUCLEOTIDE SEQUENCE [LARGE SCALE GENOMIC DNA]</scope>
    <source>
        <strain evidence="8">Binning01</strain>
    </source>
</reference>
<evidence type="ECO:0000256" key="3">
    <source>
        <dbReference type="ARBA" id="ARBA00023163"/>
    </source>
</evidence>
<dbReference type="InterPro" id="IPR036953">
    <property type="entry name" value="GreA/GreB_C_sf"/>
</dbReference>
<dbReference type="InterPro" id="IPR028624">
    <property type="entry name" value="Tscrpt_elong_fac_GreA/B"/>
</dbReference>
<dbReference type="NCBIfam" id="TIGR01461">
    <property type="entry name" value="greB"/>
    <property type="match status" value="1"/>
</dbReference>
<dbReference type="GO" id="GO:0070063">
    <property type="term" value="F:RNA polymerase binding"/>
    <property type="evidence" value="ECO:0007669"/>
    <property type="project" value="InterPro"/>
</dbReference>
<dbReference type="InterPro" id="IPR036805">
    <property type="entry name" value="Tscrpt_elong_fac_GreA/B_N_sf"/>
</dbReference>
<evidence type="ECO:0000256" key="1">
    <source>
        <dbReference type="ARBA" id="ARBA00023015"/>
    </source>
</evidence>
<dbReference type="PROSITE" id="PS00830">
    <property type="entry name" value="GREAB_2"/>
    <property type="match status" value="1"/>
</dbReference>
<sequence>MNATRAQVTSQKTNNHNNATAPNLITPDGYKKLLDEFNELSKKERPTVVQEVSAAAKLGDRSENAEYQYGKKRLREIDRRLRFLDKRISAARIVNPKEQIGHKILFGATVTLENEHGKKFEYQIVGEDETNLNLKKISWKSPLGHELLNKSKGEIVVVEAPAGTREYEIIDFKFV</sequence>
<gene>
    <name evidence="4" type="primary">greB</name>
    <name evidence="8" type="ORF">DCC88_11340</name>
</gene>
<comment type="caution">
    <text evidence="8">The sequence shown here is derived from an EMBL/GenBank/DDBJ whole genome shotgun (WGS) entry which is preliminary data.</text>
</comment>
<dbReference type="Pfam" id="PF03449">
    <property type="entry name" value="GreA_GreB_N"/>
    <property type="match status" value="1"/>
</dbReference>
<evidence type="ECO:0000313" key="8">
    <source>
        <dbReference type="EMBL" id="RDB35216.1"/>
    </source>
</evidence>
<dbReference type="NCBIfam" id="NF002506">
    <property type="entry name" value="PRK01885.1"/>
    <property type="match status" value="1"/>
</dbReference>
<dbReference type="GO" id="GO:0032784">
    <property type="term" value="P:regulation of DNA-templated transcription elongation"/>
    <property type="evidence" value="ECO:0007669"/>
    <property type="project" value="UniProtKB-UniRule"/>
</dbReference>
<evidence type="ECO:0000256" key="5">
    <source>
        <dbReference type="SAM" id="MobiDB-lite"/>
    </source>
</evidence>
<evidence type="ECO:0000259" key="7">
    <source>
        <dbReference type="Pfam" id="PF03449"/>
    </source>
</evidence>
<evidence type="ECO:0000256" key="4">
    <source>
        <dbReference type="HAMAP-Rule" id="MF_00930"/>
    </source>
</evidence>
<dbReference type="GO" id="GO:0003677">
    <property type="term" value="F:DNA binding"/>
    <property type="evidence" value="ECO:0007669"/>
    <property type="project" value="UniProtKB-UniRule"/>
</dbReference>
<dbReference type="GO" id="GO:0006354">
    <property type="term" value="P:DNA-templated transcription elongation"/>
    <property type="evidence" value="ECO:0007669"/>
    <property type="project" value="TreeGrafter"/>
</dbReference>
<accession>A0A369KVN7</accession>
<dbReference type="FunFam" id="3.10.50.30:FF:000001">
    <property type="entry name" value="Transcription elongation factor GreA"/>
    <property type="match status" value="1"/>
</dbReference>
<keyword evidence="8" id="KW-0251">Elongation factor</keyword>
<dbReference type="InterPro" id="IPR022691">
    <property type="entry name" value="Tscrpt_elong_fac_GreA/B_N"/>
</dbReference>
<dbReference type="HAMAP" id="MF_00105">
    <property type="entry name" value="GreA_GreB"/>
    <property type="match status" value="1"/>
</dbReference>
<dbReference type="Proteomes" id="UP000253934">
    <property type="component" value="Unassembled WGS sequence"/>
</dbReference>
<dbReference type="PANTHER" id="PTHR30437">
    <property type="entry name" value="TRANSCRIPTION ELONGATION FACTOR GREA"/>
    <property type="match status" value="1"/>
</dbReference>
<dbReference type="AlphaFoldDB" id="A0A369KVN7"/>
<proteinExistence type="inferred from homology"/>
<dbReference type="Gene3D" id="1.10.287.180">
    <property type="entry name" value="Transcription elongation factor, GreA/GreB, N-terminal domain"/>
    <property type="match status" value="1"/>
</dbReference>
<dbReference type="SUPFAM" id="SSF54534">
    <property type="entry name" value="FKBP-like"/>
    <property type="match status" value="1"/>
</dbReference>
<feature type="compositionally biased region" description="Polar residues" evidence="5">
    <location>
        <begin position="1"/>
        <end position="23"/>
    </location>
</feature>
<feature type="domain" description="Transcription elongation factor GreA/GreB N-terminal" evidence="7">
    <location>
        <begin position="24"/>
        <end position="93"/>
    </location>
</feature>
<feature type="domain" description="Transcription elongation factor GreA/GreB C-terminal" evidence="6">
    <location>
        <begin position="103"/>
        <end position="173"/>
    </location>
</feature>
<name>A0A369KVN7_9BACT</name>
<dbReference type="SUPFAM" id="SSF46557">
    <property type="entry name" value="GreA transcript cleavage protein, N-terminal domain"/>
    <property type="match status" value="1"/>
</dbReference>
<dbReference type="Gene3D" id="3.10.50.30">
    <property type="entry name" value="Transcription elongation factor, GreA/GreB, C-terminal domain"/>
    <property type="match status" value="1"/>
</dbReference>
<keyword evidence="9" id="KW-1185">Reference proteome</keyword>
<dbReference type="InterPro" id="IPR001437">
    <property type="entry name" value="Tscrpt_elong_fac_GreA/B_C"/>
</dbReference>
<evidence type="ECO:0000256" key="2">
    <source>
        <dbReference type="ARBA" id="ARBA00023125"/>
    </source>
</evidence>
<protein>
    <recommendedName>
        <fullName evidence="4">Transcription elongation factor GreB</fullName>
    </recommendedName>
    <alternativeName>
        <fullName evidence="4">Transcript cleavage factor GreB</fullName>
    </alternativeName>
</protein>
<feature type="region of interest" description="Disordered" evidence="5">
    <location>
        <begin position="1"/>
        <end position="25"/>
    </location>
</feature>